<feature type="chain" id="PRO_5017348895" evidence="2">
    <location>
        <begin position="27"/>
        <end position="238"/>
    </location>
</feature>
<feature type="signal peptide" evidence="2">
    <location>
        <begin position="1"/>
        <end position="26"/>
    </location>
</feature>
<comment type="caution">
    <text evidence="3">The sequence shown here is derived from an EMBL/GenBank/DDBJ whole genome shotgun (WGS) entry which is preliminary data.</text>
</comment>
<evidence type="ECO:0000256" key="1">
    <source>
        <dbReference type="SAM" id="Phobius"/>
    </source>
</evidence>
<dbReference type="EMBL" id="PXXK01000591">
    <property type="protein sequence ID" value="RFN43334.1"/>
    <property type="molecule type" value="Genomic_DNA"/>
</dbReference>
<keyword evidence="1" id="KW-0812">Transmembrane</keyword>
<proteinExistence type="predicted"/>
<dbReference type="STRING" id="2594813.A0A395M616"/>
<dbReference type="Proteomes" id="UP000265631">
    <property type="component" value="Unassembled WGS sequence"/>
</dbReference>
<feature type="transmembrane region" description="Helical" evidence="1">
    <location>
        <begin position="113"/>
        <end position="136"/>
    </location>
</feature>
<gene>
    <name evidence="3" type="ORF">FIE12Z_12424</name>
</gene>
<evidence type="ECO:0000256" key="2">
    <source>
        <dbReference type="SAM" id="SignalP"/>
    </source>
</evidence>
<reference evidence="3 4" key="1">
    <citation type="journal article" date="2018" name="PLoS Pathog.">
        <title>Evolution of structural diversity of trichothecenes, a family of toxins produced by plant pathogenic and entomopathogenic fungi.</title>
        <authorList>
            <person name="Proctor R.H."/>
            <person name="McCormick S.P."/>
            <person name="Kim H.S."/>
            <person name="Cardoza R.E."/>
            <person name="Stanley A.M."/>
            <person name="Lindo L."/>
            <person name="Kelly A."/>
            <person name="Brown D.W."/>
            <person name="Lee T."/>
            <person name="Vaughan M.M."/>
            <person name="Alexander N.J."/>
            <person name="Busman M."/>
            <person name="Gutierrez S."/>
        </authorList>
    </citation>
    <scope>NUCLEOTIDE SEQUENCE [LARGE SCALE GENOMIC DNA]</scope>
    <source>
        <strain evidence="3 4">NRRL 13405</strain>
    </source>
</reference>
<sequence>MILASFLPPWIVFIIILFAIAETGTSQTSARPSDFVNQLNILEVYRLHQRHVSDLNRTDSTETFAPASTLDVVLAHETVSADFTDMDTPATITKVSFVTHTASDWDKESPTDVIVGGVVAAVSIIGLVMVIGICALRRRKPKASLRDTERHINPLVVNLTPQNIGLHAQDDKIIASHHTQITSPISPLGPDVRPMFRSHLPLIGQGTQMFFSPPPVYETPNHEAQIHEMGSSSIRRDE</sequence>
<organism evidence="3 4">
    <name type="scientific">Fusarium flagelliforme</name>
    <dbReference type="NCBI Taxonomy" id="2675880"/>
    <lineage>
        <taxon>Eukaryota</taxon>
        <taxon>Fungi</taxon>
        <taxon>Dikarya</taxon>
        <taxon>Ascomycota</taxon>
        <taxon>Pezizomycotina</taxon>
        <taxon>Sordariomycetes</taxon>
        <taxon>Hypocreomycetidae</taxon>
        <taxon>Hypocreales</taxon>
        <taxon>Nectriaceae</taxon>
        <taxon>Fusarium</taxon>
        <taxon>Fusarium incarnatum-equiseti species complex</taxon>
    </lineage>
</organism>
<keyword evidence="1" id="KW-1133">Transmembrane helix</keyword>
<keyword evidence="4" id="KW-1185">Reference proteome</keyword>
<evidence type="ECO:0000313" key="4">
    <source>
        <dbReference type="Proteomes" id="UP000265631"/>
    </source>
</evidence>
<protein>
    <submittedName>
        <fullName evidence="3">Uncharacterized protein</fullName>
    </submittedName>
</protein>
<keyword evidence="1" id="KW-0472">Membrane</keyword>
<accession>A0A395M616</accession>
<name>A0A395M616_9HYPO</name>
<keyword evidence="2" id="KW-0732">Signal</keyword>
<dbReference type="AlphaFoldDB" id="A0A395M616"/>
<evidence type="ECO:0000313" key="3">
    <source>
        <dbReference type="EMBL" id="RFN43334.1"/>
    </source>
</evidence>